<feature type="binding site" evidence="12">
    <location>
        <position position="559"/>
    </location>
    <ligand>
        <name>Zn(2+)</name>
        <dbReference type="ChEBI" id="CHEBI:29105"/>
    </ligand>
</feature>
<dbReference type="FunFam" id="3.30.54.20:FF:000001">
    <property type="entry name" value="Alanine--tRNA ligase"/>
    <property type="match status" value="1"/>
</dbReference>
<keyword evidence="12" id="KW-0963">Cytoplasm</keyword>
<dbReference type="GO" id="GO:0004813">
    <property type="term" value="F:alanine-tRNA ligase activity"/>
    <property type="evidence" value="ECO:0007669"/>
    <property type="project" value="UniProtKB-UniRule"/>
</dbReference>
<keyword evidence="4 12" id="KW-0436">Ligase</keyword>
<evidence type="ECO:0000256" key="8">
    <source>
        <dbReference type="ARBA" id="ARBA00022840"/>
    </source>
</evidence>
<dbReference type="InterPro" id="IPR002318">
    <property type="entry name" value="Ala-tRNA-lgiase_IIc"/>
</dbReference>
<dbReference type="AlphaFoldDB" id="A0A3A4NY03"/>
<evidence type="ECO:0000256" key="5">
    <source>
        <dbReference type="ARBA" id="ARBA00022723"/>
    </source>
</evidence>
<protein>
    <recommendedName>
        <fullName evidence="12">Alanine--tRNA ligase</fullName>
        <ecNumber evidence="12">6.1.1.7</ecNumber>
    </recommendedName>
    <alternativeName>
        <fullName evidence="12">Alanyl-tRNA synthetase</fullName>
        <shortName evidence="12">AlaRS</shortName>
    </alternativeName>
</protein>
<feature type="binding site" evidence="12">
    <location>
        <position position="563"/>
    </location>
    <ligand>
        <name>Zn(2+)</name>
        <dbReference type="ChEBI" id="CHEBI:29105"/>
    </ligand>
</feature>
<dbReference type="PROSITE" id="PS50860">
    <property type="entry name" value="AA_TRNA_LIGASE_II_ALA"/>
    <property type="match status" value="1"/>
</dbReference>
<dbReference type="Gene3D" id="3.30.980.10">
    <property type="entry name" value="Threonyl-trna Synthetase, Chain A, domain 2"/>
    <property type="match status" value="1"/>
</dbReference>
<name>A0A3A4NY03_ABYX5</name>
<dbReference type="InterPro" id="IPR018165">
    <property type="entry name" value="Ala-tRNA-synth_IIc_core"/>
</dbReference>
<proteinExistence type="inferred from homology"/>
<dbReference type="Gene3D" id="6.10.250.550">
    <property type="match status" value="1"/>
</dbReference>
<evidence type="ECO:0000256" key="3">
    <source>
        <dbReference type="ARBA" id="ARBA00022555"/>
    </source>
</evidence>
<dbReference type="SMART" id="SM00863">
    <property type="entry name" value="tRNA_SAD"/>
    <property type="match status" value="1"/>
</dbReference>
<evidence type="ECO:0000256" key="2">
    <source>
        <dbReference type="ARBA" id="ARBA00008226"/>
    </source>
</evidence>
<dbReference type="InterPro" id="IPR009000">
    <property type="entry name" value="Transl_B-barrel_sf"/>
</dbReference>
<dbReference type="PANTHER" id="PTHR11777:SF9">
    <property type="entry name" value="ALANINE--TRNA LIGASE, CYTOPLASMIC"/>
    <property type="match status" value="1"/>
</dbReference>
<comment type="subcellular location">
    <subcellularLocation>
        <location evidence="1 12">Cytoplasm</location>
    </subcellularLocation>
</comment>
<dbReference type="GO" id="GO:0005524">
    <property type="term" value="F:ATP binding"/>
    <property type="evidence" value="ECO:0007669"/>
    <property type="project" value="UniProtKB-UniRule"/>
</dbReference>
<dbReference type="InterPro" id="IPR023033">
    <property type="entry name" value="Ala_tRNA_ligase_euk/bac"/>
</dbReference>
<dbReference type="EMBL" id="QZKU01000043">
    <property type="protein sequence ID" value="RJP23749.1"/>
    <property type="molecule type" value="Genomic_DNA"/>
</dbReference>
<dbReference type="GO" id="GO:0002161">
    <property type="term" value="F:aminoacyl-tRNA deacylase activity"/>
    <property type="evidence" value="ECO:0007669"/>
    <property type="project" value="TreeGrafter"/>
</dbReference>
<feature type="binding site" evidence="12">
    <location>
        <position position="665"/>
    </location>
    <ligand>
        <name>Zn(2+)</name>
        <dbReference type="ChEBI" id="CHEBI:29105"/>
    </ligand>
</feature>
<gene>
    <name evidence="12" type="primary">alaS</name>
    <name evidence="15" type="ORF">C4520_05720</name>
</gene>
<dbReference type="Proteomes" id="UP000265882">
    <property type="component" value="Unassembled WGS sequence"/>
</dbReference>
<dbReference type="FunFam" id="3.10.310.40:FF:000001">
    <property type="entry name" value="Alanine--tRNA ligase"/>
    <property type="match status" value="1"/>
</dbReference>
<dbReference type="GO" id="GO:0005829">
    <property type="term" value="C:cytosol"/>
    <property type="evidence" value="ECO:0007669"/>
    <property type="project" value="TreeGrafter"/>
</dbReference>
<dbReference type="SUPFAM" id="SSF55681">
    <property type="entry name" value="Class II aaRS and biotin synthetases"/>
    <property type="match status" value="1"/>
</dbReference>
<comment type="cofactor">
    <cofactor evidence="12">
        <name>Zn(2+)</name>
        <dbReference type="ChEBI" id="CHEBI:29105"/>
    </cofactor>
    <text evidence="12">Binds 1 zinc ion per subunit.</text>
</comment>
<keyword evidence="10 12" id="KW-0648">Protein biosynthesis</keyword>
<reference evidence="15 16" key="1">
    <citation type="journal article" date="2017" name="ISME J.">
        <title>Energy and carbon metabolisms in a deep terrestrial subsurface fluid microbial community.</title>
        <authorList>
            <person name="Momper L."/>
            <person name="Jungbluth S.P."/>
            <person name="Lee M.D."/>
            <person name="Amend J.P."/>
        </authorList>
    </citation>
    <scope>NUCLEOTIDE SEQUENCE [LARGE SCALE GENOMIC DNA]</scope>
    <source>
        <strain evidence="15">SURF_5</strain>
    </source>
</reference>
<dbReference type="Gene3D" id="2.40.30.130">
    <property type="match status" value="1"/>
</dbReference>
<evidence type="ECO:0000256" key="13">
    <source>
        <dbReference type="SAM" id="Coils"/>
    </source>
</evidence>
<dbReference type="InterPro" id="IPR050058">
    <property type="entry name" value="Ala-tRNA_ligase"/>
</dbReference>
<evidence type="ECO:0000259" key="14">
    <source>
        <dbReference type="PROSITE" id="PS50860"/>
    </source>
</evidence>
<feature type="coiled-coil region" evidence="13">
    <location>
        <begin position="720"/>
        <end position="747"/>
    </location>
</feature>
<evidence type="ECO:0000313" key="16">
    <source>
        <dbReference type="Proteomes" id="UP000265882"/>
    </source>
</evidence>
<keyword evidence="6 12" id="KW-0547">Nucleotide-binding</keyword>
<dbReference type="InterPro" id="IPR018162">
    <property type="entry name" value="Ala-tRNA-ligase_IIc_anticod-bd"/>
</dbReference>
<evidence type="ECO:0000256" key="10">
    <source>
        <dbReference type="ARBA" id="ARBA00022917"/>
    </source>
</evidence>
<comment type="function">
    <text evidence="12">Catalyzes the attachment of alanine to tRNA(Ala) in a two-step reaction: alanine is first activated by ATP to form Ala-AMP and then transferred to the acceptor end of tRNA(Ala). Also edits incorrectly charged Ser-tRNA(Ala) and Gly-tRNA(Ala) via its editing domain.</text>
</comment>
<feature type="domain" description="Alanyl-transfer RNA synthetases family profile" evidence="14">
    <location>
        <begin position="1"/>
        <end position="704"/>
    </location>
</feature>
<evidence type="ECO:0000256" key="11">
    <source>
        <dbReference type="ARBA" id="ARBA00023146"/>
    </source>
</evidence>
<dbReference type="HAMAP" id="MF_00036_B">
    <property type="entry name" value="Ala_tRNA_synth_B"/>
    <property type="match status" value="1"/>
</dbReference>
<dbReference type="GO" id="GO:0006419">
    <property type="term" value="P:alanyl-tRNA aminoacylation"/>
    <property type="evidence" value="ECO:0007669"/>
    <property type="project" value="UniProtKB-UniRule"/>
</dbReference>
<keyword evidence="7 12" id="KW-0862">Zinc</keyword>
<keyword evidence="5 12" id="KW-0479">Metal-binding</keyword>
<evidence type="ECO:0000256" key="7">
    <source>
        <dbReference type="ARBA" id="ARBA00022833"/>
    </source>
</evidence>
<dbReference type="PRINTS" id="PR00980">
    <property type="entry name" value="TRNASYNTHALA"/>
</dbReference>
<dbReference type="GO" id="GO:0008270">
    <property type="term" value="F:zinc ion binding"/>
    <property type="evidence" value="ECO:0007669"/>
    <property type="project" value="UniProtKB-UniRule"/>
</dbReference>
<evidence type="ECO:0000256" key="6">
    <source>
        <dbReference type="ARBA" id="ARBA00022741"/>
    </source>
</evidence>
<comment type="catalytic activity">
    <reaction evidence="12">
        <text>tRNA(Ala) + L-alanine + ATP = L-alanyl-tRNA(Ala) + AMP + diphosphate</text>
        <dbReference type="Rhea" id="RHEA:12540"/>
        <dbReference type="Rhea" id="RHEA-COMP:9657"/>
        <dbReference type="Rhea" id="RHEA-COMP:9923"/>
        <dbReference type="ChEBI" id="CHEBI:30616"/>
        <dbReference type="ChEBI" id="CHEBI:33019"/>
        <dbReference type="ChEBI" id="CHEBI:57972"/>
        <dbReference type="ChEBI" id="CHEBI:78442"/>
        <dbReference type="ChEBI" id="CHEBI:78497"/>
        <dbReference type="ChEBI" id="CHEBI:456215"/>
        <dbReference type="EC" id="6.1.1.7"/>
    </reaction>
</comment>
<dbReference type="InterPro" id="IPR018164">
    <property type="entry name" value="Ala-tRNA-synth_IIc_N"/>
</dbReference>
<dbReference type="NCBIfam" id="TIGR00344">
    <property type="entry name" value="alaS"/>
    <property type="match status" value="1"/>
</dbReference>
<evidence type="ECO:0000256" key="1">
    <source>
        <dbReference type="ARBA" id="ARBA00004496"/>
    </source>
</evidence>
<dbReference type="EC" id="6.1.1.7" evidence="12"/>
<dbReference type="Gene3D" id="3.30.930.10">
    <property type="entry name" value="Bira Bifunctional Protein, Domain 2"/>
    <property type="match status" value="1"/>
</dbReference>
<dbReference type="FunFam" id="3.30.930.10:FF:000004">
    <property type="entry name" value="Alanine--tRNA ligase"/>
    <property type="match status" value="1"/>
</dbReference>
<evidence type="ECO:0000313" key="15">
    <source>
        <dbReference type="EMBL" id="RJP23749.1"/>
    </source>
</evidence>
<comment type="domain">
    <text evidence="12">Consists of three domains; the N-terminal catalytic domain, the editing domain and the C-terminal C-Ala domain. The editing domain removes incorrectly charged amino acids, while the C-Ala domain, along with tRNA(Ala), serves as a bridge to cooperatively bring together the editing and aminoacylation centers thus stimulating deacylation of misacylated tRNAs.</text>
</comment>
<dbReference type="CDD" id="cd00673">
    <property type="entry name" value="AlaRS_core"/>
    <property type="match status" value="1"/>
</dbReference>
<keyword evidence="13" id="KW-0175">Coiled coil</keyword>
<dbReference type="Gene3D" id="3.30.54.20">
    <property type="match status" value="1"/>
</dbReference>
<dbReference type="FunFam" id="3.30.980.10:FF:000004">
    <property type="entry name" value="Alanine--tRNA ligase, cytoplasmic"/>
    <property type="match status" value="1"/>
</dbReference>
<keyword evidence="3 12" id="KW-0820">tRNA-binding</keyword>
<accession>A0A3A4NY03</accession>
<comment type="caution">
    <text evidence="15">The sequence shown here is derived from an EMBL/GenBank/DDBJ whole genome shotgun (WGS) entry which is preliminary data.</text>
</comment>
<dbReference type="Gene3D" id="3.10.310.40">
    <property type="match status" value="1"/>
</dbReference>
<keyword evidence="11 12" id="KW-0030">Aminoacyl-tRNA synthetase</keyword>
<dbReference type="InterPro" id="IPR003156">
    <property type="entry name" value="DHHA1_dom"/>
</dbReference>
<dbReference type="FunFam" id="2.40.30.130:FF:000001">
    <property type="entry name" value="Alanine--tRNA ligase"/>
    <property type="match status" value="1"/>
</dbReference>
<evidence type="ECO:0000256" key="12">
    <source>
        <dbReference type="HAMAP-Rule" id="MF_00036"/>
    </source>
</evidence>
<dbReference type="InterPro" id="IPR018163">
    <property type="entry name" value="Thr/Ala-tRNA-synth_IIc_edit"/>
</dbReference>
<evidence type="ECO:0000256" key="4">
    <source>
        <dbReference type="ARBA" id="ARBA00022598"/>
    </source>
</evidence>
<feature type="binding site" evidence="12">
    <location>
        <position position="661"/>
    </location>
    <ligand>
        <name>Zn(2+)</name>
        <dbReference type="ChEBI" id="CHEBI:29105"/>
    </ligand>
</feature>
<organism evidence="15 16">
    <name type="scientific">Abyssobacteria bacterium (strain SURF_5)</name>
    <dbReference type="NCBI Taxonomy" id="2093360"/>
    <lineage>
        <taxon>Bacteria</taxon>
        <taxon>Pseudomonadati</taxon>
        <taxon>Candidatus Hydrogenedentota</taxon>
        <taxon>Candidatus Abyssobacteria</taxon>
    </lineage>
</organism>
<sequence>MKGNELRESFLDFFRVRGHTIKPSWPLVPPDDPTLLFTSAGMVQFKKEFLGEIPLKFTRAATCQKCFRTSDIDNVGKTTRHHTFFEMLGNFSFGDYFKEESIAWGWEYVTKELGIRKERLWVSVFRDDDEAIDIWKKFVPAGRILRMDEKDNFWAMGPTGPCGPCSEIYYDYGEGIGCGRPDCRPGCDCDRYVEIWNHVFTQFDRQPDGALQPLPKRNIDTGMGLERIAAVMQDTRSNFGTDLFLPIIEYAASLTGVDPADAVEQYRVMADHVRALTFLISDGVLPSNEGRGYVERRILRRAVQRGRDLGMQEPFLYRLVGSVVDIYKPAYPELEGKREHVSRLIKTEEERFLETLTQGLGLLRDIMNDLSQAGKKEINGAQLFRLYDTYGFPVELTQEIAAAEGFTLDQAGFESEMSKQRERARAAFTGYEAAGELQIYTDLSQKVPPAEFVGYSELQADAKIMALLVNGSPAESAEAETDVEVILDVTPFYSEAGGQIGDTGRLISPGVEAEVVNTKEPVQGLRVHKVKLKKGGLRIGLQVVAQVDESLRRDTAAHHSATHLLQSALREVLGEHVYQAGSLVAPDHFRFDYAHYTAPDRRQLRRVEMLLNQRIRENLPVQAVVMPFEEAKRQGAIALFGEKYGDQVRMVKMGDVSRELCGGTHVHSTGEIGLCLLISESSIAAGMRRIEAVCASAAYRRVREGEDILQEAAGYANAPRENLPDRIRQLLEEKKKQEKELARLKRAVVADKVDDLLARAVEVDGVKVLAVRLDDQETTQMRNTADSLKAKLKSGVVVIGGVSEGKVILIATVTKDLSHKVHAGNLIKDVARIVGGGGGGRPDMAQAGGKDASKIAEALDEVPRAVDRMVKGA</sequence>
<dbReference type="Pfam" id="PF07973">
    <property type="entry name" value="tRNA_SAD"/>
    <property type="match status" value="1"/>
</dbReference>
<evidence type="ECO:0000256" key="9">
    <source>
        <dbReference type="ARBA" id="ARBA00022884"/>
    </source>
</evidence>
<dbReference type="GO" id="GO:0000049">
    <property type="term" value="F:tRNA binding"/>
    <property type="evidence" value="ECO:0007669"/>
    <property type="project" value="UniProtKB-KW"/>
</dbReference>
<comment type="similarity">
    <text evidence="2 12">Belongs to the class-II aminoacyl-tRNA synthetase family.</text>
</comment>
<dbReference type="Pfam" id="PF01411">
    <property type="entry name" value="tRNA-synt_2c"/>
    <property type="match status" value="1"/>
</dbReference>
<dbReference type="Pfam" id="PF02272">
    <property type="entry name" value="DHHA1"/>
    <property type="match status" value="1"/>
</dbReference>
<dbReference type="SUPFAM" id="SSF50447">
    <property type="entry name" value="Translation proteins"/>
    <property type="match status" value="1"/>
</dbReference>
<keyword evidence="8 12" id="KW-0067">ATP-binding</keyword>
<dbReference type="SUPFAM" id="SSF55186">
    <property type="entry name" value="ThrRS/AlaRS common domain"/>
    <property type="match status" value="1"/>
</dbReference>
<keyword evidence="9 12" id="KW-0694">RNA-binding</keyword>
<dbReference type="PANTHER" id="PTHR11777">
    <property type="entry name" value="ALANYL-TRNA SYNTHETASE"/>
    <property type="match status" value="1"/>
</dbReference>
<dbReference type="SUPFAM" id="SSF101353">
    <property type="entry name" value="Putative anticodon-binding domain of alanyl-tRNA synthetase (AlaRS)"/>
    <property type="match status" value="1"/>
</dbReference>
<dbReference type="InterPro" id="IPR012947">
    <property type="entry name" value="tRNA_SAD"/>
</dbReference>
<dbReference type="InterPro" id="IPR045864">
    <property type="entry name" value="aa-tRNA-synth_II/BPL/LPL"/>
</dbReference>